<gene>
    <name evidence="2" type="ORF">G4D54_16900</name>
    <name evidence="1" type="ORF">MKC95_15285</name>
</gene>
<name>A0AAP2UPJ8_CLOIN</name>
<dbReference type="Proteomes" id="UP000503330">
    <property type="component" value="Chromosome"/>
</dbReference>
<proteinExistence type="predicted"/>
<sequence length="218" mass="26454">MIVKQTSLKGTVKNLIKEPISKYYEKAYGMKFSEIKKVFNHGNTPIERNQLFREALRKQLQKYSDKHSYAYTPVFLDHKLHIYDIIVLSYSTYGQELLKNTMYRLYRDREQAIEKNVQQEFDLFSTTEEDIYVKDRRSGISEFEFHYADEHIIKMFCEAFKGQMLTKEDFRERLRRHPYLPTNVLNMVKKVWKYEIVKREENGKTIVYYKFSERGLYE</sequence>
<dbReference type="AlphaFoldDB" id="A0AAP2UPJ8"/>
<organism evidence="1 4">
    <name type="scientific">Clostridium innocuum</name>
    <dbReference type="NCBI Taxonomy" id="1522"/>
    <lineage>
        <taxon>Bacteria</taxon>
        <taxon>Bacillati</taxon>
        <taxon>Bacillota</taxon>
        <taxon>Clostridia</taxon>
        <taxon>Eubacteriales</taxon>
        <taxon>Clostridiaceae</taxon>
        <taxon>Clostridium</taxon>
    </lineage>
</organism>
<dbReference type="EMBL" id="JAKTMA010000028">
    <property type="protein sequence ID" value="MCR0234136.1"/>
    <property type="molecule type" value="Genomic_DNA"/>
</dbReference>
<accession>A0AAP2UPJ8</accession>
<reference evidence="1" key="2">
    <citation type="journal article" date="2022" name="Clin. Infect. Dis.">
        <title>Association between Clostridium innocuum and antibiotic-associated diarrhea in adults and children: A cross-sectional study and comparative genomics analysis.</title>
        <authorList>
            <person name="Cherny K.E."/>
            <person name="Muscat E.B."/>
            <person name="Balaji A."/>
            <person name="Mukherjee J."/>
            <person name="Ozer E.A."/>
            <person name="Angarone M.P."/>
            <person name="Hauser A.R."/>
            <person name="Sichel J.S."/>
            <person name="Amponsah E."/>
            <person name="Kociolek L.K."/>
        </authorList>
    </citation>
    <scope>NUCLEOTIDE SEQUENCE</scope>
    <source>
        <strain evidence="1">NU1-AC-029v</strain>
    </source>
</reference>
<evidence type="ECO:0000313" key="4">
    <source>
        <dbReference type="Proteomes" id="UP001203972"/>
    </source>
</evidence>
<reference evidence="2 3" key="1">
    <citation type="submission" date="2020-02" db="EMBL/GenBank/DDBJ databases">
        <authorList>
            <person name="Kociolek L.K."/>
            <person name="Ozer E.A."/>
        </authorList>
    </citation>
    <scope>NUCLEOTIDE SEQUENCE [LARGE SCALE GENOMIC DNA]</scope>
    <source>
        <strain evidence="2 3">ATCC 14501</strain>
    </source>
</reference>
<dbReference type="RefSeq" id="WP_002611178.1">
    <property type="nucleotide sequence ID" value="NZ_BAAACC010000004.1"/>
</dbReference>
<protein>
    <submittedName>
        <fullName evidence="1">Uncharacterized protein</fullName>
    </submittedName>
</protein>
<dbReference type="EMBL" id="CP048838">
    <property type="protein sequence ID" value="QJA04000.1"/>
    <property type="molecule type" value="Genomic_DNA"/>
</dbReference>
<dbReference type="GeneID" id="61927251"/>
<evidence type="ECO:0000313" key="2">
    <source>
        <dbReference type="EMBL" id="QJA04000.1"/>
    </source>
</evidence>
<evidence type="ECO:0000313" key="3">
    <source>
        <dbReference type="Proteomes" id="UP000503330"/>
    </source>
</evidence>
<dbReference type="Proteomes" id="UP001203972">
    <property type="component" value="Unassembled WGS sequence"/>
</dbReference>
<evidence type="ECO:0000313" key="1">
    <source>
        <dbReference type="EMBL" id="MCR0234136.1"/>
    </source>
</evidence>